<dbReference type="Proteomes" id="UP000035352">
    <property type="component" value="Chromosome"/>
</dbReference>
<keyword evidence="3" id="KW-1185">Reference proteome</keyword>
<evidence type="ECO:0000313" key="2">
    <source>
        <dbReference type="EMBL" id="AKJ28852.1"/>
    </source>
</evidence>
<keyword evidence="1" id="KW-1133">Transmembrane helix</keyword>
<keyword evidence="1" id="KW-0812">Transmembrane</keyword>
<accession>A0A0G3BHN8</accession>
<name>A0A0G3BHN8_9BURK</name>
<gene>
    <name evidence="2" type="ORF">AAW51_2161</name>
</gene>
<dbReference type="EMBL" id="CP011371">
    <property type="protein sequence ID" value="AKJ28852.1"/>
    <property type="molecule type" value="Genomic_DNA"/>
</dbReference>
<evidence type="ECO:0000256" key="1">
    <source>
        <dbReference type="SAM" id="Phobius"/>
    </source>
</evidence>
<reference evidence="2 3" key="1">
    <citation type="submission" date="2015-05" db="EMBL/GenBank/DDBJ databases">
        <authorList>
            <person name="Tang B."/>
            <person name="Yu Y."/>
        </authorList>
    </citation>
    <scope>NUCLEOTIDE SEQUENCE [LARGE SCALE GENOMIC DNA]</scope>
    <source>
        <strain evidence="2 3">DSM 7029</strain>
    </source>
</reference>
<dbReference type="RefSeq" id="WP_047194627.1">
    <property type="nucleotide sequence ID" value="NZ_CP011371.1"/>
</dbReference>
<dbReference type="KEGG" id="pbh:AAW51_2161"/>
<sequence>MKMIPNWRQAWRMFSVNAMVVALALQGTWAAMPDDLKGNLPAWLLQGLTVSLLVLGIAGRLVQQPKLSDESEQ</sequence>
<organism evidence="2 3">
    <name type="scientific">Caldimonas brevitalea</name>
    <dbReference type="NCBI Taxonomy" id="413882"/>
    <lineage>
        <taxon>Bacteria</taxon>
        <taxon>Pseudomonadati</taxon>
        <taxon>Pseudomonadota</taxon>
        <taxon>Betaproteobacteria</taxon>
        <taxon>Burkholderiales</taxon>
        <taxon>Sphaerotilaceae</taxon>
        <taxon>Caldimonas</taxon>
    </lineage>
</organism>
<proteinExistence type="predicted"/>
<dbReference type="OrthoDB" id="7585869at2"/>
<dbReference type="Pfam" id="PF25612">
    <property type="entry name" value="DUF7940"/>
    <property type="match status" value="1"/>
</dbReference>
<dbReference type="STRING" id="413882.AAW51_2161"/>
<protein>
    <recommendedName>
        <fullName evidence="4">Holin</fullName>
    </recommendedName>
</protein>
<evidence type="ECO:0000313" key="3">
    <source>
        <dbReference type="Proteomes" id="UP000035352"/>
    </source>
</evidence>
<dbReference type="InterPro" id="IPR057700">
    <property type="entry name" value="DUF7940"/>
</dbReference>
<feature type="transmembrane region" description="Helical" evidence="1">
    <location>
        <begin position="40"/>
        <end position="62"/>
    </location>
</feature>
<evidence type="ECO:0008006" key="4">
    <source>
        <dbReference type="Google" id="ProtNLM"/>
    </source>
</evidence>
<keyword evidence="1" id="KW-0472">Membrane</keyword>
<dbReference type="AlphaFoldDB" id="A0A0G3BHN8"/>